<keyword evidence="1" id="KW-1133">Transmembrane helix</keyword>
<organism evidence="2 3">
    <name type="scientific">Rhizobium alvei</name>
    <dbReference type="NCBI Taxonomy" id="1132659"/>
    <lineage>
        <taxon>Bacteria</taxon>
        <taxon>Pseudomonadati</taxon>
        <taxon>Pseudomonadota</taxon>
        <taxon>Alphaproteobacteria</taxon>
        <taxon>Hyphomicrobiales</taxon>
        <taxon>Rhizobiaceae</taxon>
        <taxon>Rhizobium/Agrobacterium group</taxon>
        <taxon>Rhizobium</taxon>
    </lineage>
</organism>
<dbReference type="RefSeq" id="WP_304378410.1">
    <property type="nucleotide sequence ID" value="NZ_JAUOZU010000018.1"/>
</dbReference>
<accession>A0ABT8YS93</accession>
<feature type="transmembrane region" description="Helical" evidence="1">
    <location>
        <begin position="237"/>
        <end position="254"/>
    </location>
</feature>
<reference evidence="2" key="1">
    <citation type="journal article" date="2015" name="Int. J. Syst. Evol. Microbiol.">
        <title>Rhizobium alvei sp. nov., isolated from a freshwater river.</title>
        <authorList>
            <person name="Sheu S.Y."/>
            <person name="Huang H.W."/>
            <person name="Young C.C."/>
            <person name="Chen W.M."/>
        </authorList>
    </citation>
    <scope>NUCLEOTIDE SEQUENCE</scope>
    <source>
        <strain evidence="2">TNR-22</strain>
    </source>
</reference>
<dbReference type="EMBL" id="JAUOZU010000018">
    <property type="protein sequence ID" value="MDO6966482.1"/>
    <property type="molecule type" value="Genomic_DNA"/>
</dbReference>
<keyword evidence="1" id="KW-0472">Membrane</keyword>
<feature type="transmembrane region" description="Helical" evidence="1">
    <location>
        <begin position="23"/>
        <end position="49"/>
    </location>
</feature>
<dbReference type="Proteomes" id="UP001174932">
    <property type="component" value="Unassembled WGS sequence"/>
</dbReference>
<sequence>MPTPVTKRAPQYPDTASSATDTAFLTVMLDVTANLLCTAIILLVLSLVIDRRSAEPVREDVSVVTAPILAPSGLVDAFRARTGTMAESVTIDVDETGVTVKRAHSPPATSVRLSHRDVTVGKLARLLAESGKATVLLFIFDQSGYAAVRTAIDKAGLPSREIDVPLALRSADDAESWSRGFQSLFGRDLDRQTFQQRLQQILVGQGDVGDVTTANGLRSSPSGIQAALDRLLQTVGFWWRLMLVGAALVFMIRFRRRSLGFRQKPIE</sequence>
<evidence type="ECO:0000256" key="1">
    <source>
        <dbReference type="SAM" id="Phobius"/>
    </source>
</evidence>
<evidence type="ECO:0000313" key="2">
    <source>
        <dbReference type="EMBL" id="MDO6966482.1"/>
    </source>
</evidence>
<evidence type="ECO:0000313" key="3">
    <source>
        <dbReference type="Proteomes" id="UP001174932"/>
    </source>
</evidence>
<reference evidence="2" key="2">
    <citation type="submission" date="2023-07" db="EMBL/GenBank/DDBJ databases">
        <authorList>
            <person name="Shen H."/>
        </authorList>
    </citation>
    <scope>NUCLEOTIDE SEQUENCE</scope>
    <source>
        <strain evidence="2">TNR-22</strain>
    </source>
</reference>
<proteinExistence type="predicted"/>
<protein>
    <recommendedName>
        <fullName evidence="4">TPM domain-containing protein</fullName>
    </recommendedName>
</protein>
<comment type="caution">
    <text evidence="2">The sequence shown here is derived from an EMBL/GenBank/DDBJ whole genome shotgun (WGS) entry which is preliminary data.</text>
</comment>
<evidence type="ECO:0008006" key="4">
    <source>
        <dbReference type="Google" id="ProtNLM"/>
    </source>
</evidence>
<keyword evidence="1" id="KW-0812">Transmembrane</keyword>
<gene>
    <name evidence="2" type="ORF">Q4481_21215</name>
</gene>
<keyword evidence="3" id="KW-1185">Reference proteome</keyword>
<name>A0ABT8YS93_9HYPH</name>